<organism evidence="2 3">
    <name type="scientific">Anaeromyces robustus</name>
    <dbReference type="NCBI Taxonomy" id="1754192"/>
    <lineage>
        <taxon>Eukaryota</taxon>
        <taxon>Fungi</taxon>
        <taxon>Fungi incertae sedis</taxon>
        <taxon>Chytridiomycota</taxon>
        <taxon>Chytridiomycota incertae sedis</taxon>
        <taxon>Neocallimastigomycetes</taxon>
        <taxon>Neocallimastigales</taxon>
        <taxon>Neocallimastigaceae</taxon>
        <taxon>Anaeromyces</taxon>
    </lineage>
</organism>
<evidence type="ECO:0000256" key="1">
    <source>
        <dbReference type="SAM" id="Phobius"/>
    </source>
</evidence>
<evidence type="ECO:0000313" key="2">
    <source>
        <dbReference type="EMBL" id="ORX80769.1"/>
    </source>
</evidence>
<keyword evidence="1" id="KW-0812">Transmembrane</keyword>
<dbReference type="EMBL" id="MCFG01000136">
    <property type="protein sequence ID" value="ORX80769.1"/>
    <property type="molecule type" value="Genomic_DNA"/>
</dbReference>
<evidence type="ECO:0000313" key="3">
    <source>
        <dbReference type="Proteomes" id="UP000193944"/>
    </source>
</evidence>
<reference evidence="2 3" key="2">
    <citation type="submission" date="2016-08" db="EMBL/GenBank/DDBJ databases">
        <title>Pervasive Adenine N6-methylation of Active Genes in Fungi.</title>
        <authorList>
            <consortium name="DOE Joint Genome Institute"/>
            <person name="Mondo S.J."/>
            <person name="Dannebaum R.O."/>
            <person name="Kuo R.C."/>
            <person name="Labutti K."/>
            <person name="Haridas S."/>
            <person name="Kuo A."/>
            <person name="Salamov A."/>
            <person name="Ahrendt S.R."/>
            <person name="Lipzen A."/>
            <person name="Sullivan W."/>
            <person name="Andreopoulos W.B."/>
            <person name="Clum A."/>
            <person name="Lindquist E."/>
            <person name="Daum C."/>
            <person name="Ramamoorthy G.K."/>
            <person name="Gryganskyi A."/>
            <person name="Culley D."/>
            <person name="Magnuson J.K."/>
            <person name="James T.Y."/>
            <person name="O'Malley M.A."/>
            <person name="Stajich J.E."/>
            <person name="Spatafora J.W."/>
            <person name="Visel A."/>
            <person name="Grigoriev I.V."/>
        </authorList>
    </citation>
    <scope>NUCLEOTIDE SEQUENCE [LARGE SCALE GENOMIC DNA]</scope>
    <source>
        <strain evidence="2 3">S4</strain>
    </source>
</reference>
<feature type="transmembrane region" description="Helical" evidence="1">
    <location>
        <begin position="261"/>
        <end position="286"/>
    </location>
</feature>
<accession>A0A1Y1X4M8</accession>
<feature type="transmembrane region" description="Helical" evidence="1">
    <location>
        <begin position="62"/>
        <end position="79"/>
    </location>
</feature>
<feature type="transmembrane region" description="Helical" evidence="1">
    <location>
        <begin position="166"/>
        <end position="186"/>
    </location>
</feature>
<keyword evidence="1" id="KW-1133">Transmembrane helix</keyword>
<dbReference type="STRING" id="1754192.A0A1Y1X4M8"/>
<sequence length="416" mass="48598">MLNYEESQFIQNESPGTLKWLSSKGTSYECYKEFKSSFSPAQELDLTVSTIRIIIGAIYKPLQYTFFYWTVLLFILYKFNFKHKVMKLVLTYYTLRSISEIFKQISELWPHYFVNSNTGCIFDSIHPYKWLFKIELGNVFSILGEIIGDLYPLLRTIEIVNSKKEAISVIFTSILFNISKIVLAAYNLTLGPSNIYDNNGMYNTEKINKYNLNLTFIRLIVTYASAIYSISVWIVIRRYIHQTKYSEYSNFSKKFKNVPEYRLSCMQIFNFISMLLVSSAGILHMIYHIKNAETGVDFTMEELRDFLAGLQYFMIFVDQIFLIHSNNISTNSAEIYSRSYNNKYSSGRFRYENMNYSVSNSDLLNHISSTNSVELGTTFISDSTPLNTNNDFGFLNDAKYKELTSYNIDYNKYNNK</sequence>
<proteinExistence type="predicted"/>
<feature type="transmembrane region" description="Helical" evidence="1">
    <location>
        <begin position="216"/>
        <end position="240"/>
    </location>
</feature>
<dbReference type="AlphaFoldDB" id="A0A1Y1X4M8"/>
<comment type="caution">
    <text evidence="2">The sequence shown here is derived from an EMBL/GenBank/DDBJ whole genome shotgun (WGS) entry which is preliminary data.</text>
</comment>
<name>A0A1Y1X4M8_9FUNG</name>
<feature type="transmembrane region" description="Helical" evidence="1">
    <location>
        <begin position="306"/>
        <end position="323"/>
    </location>
</feature>
<gene>
    <name evidence="2" type="ORF">BCR32DRAFT_268680</name>
</gene>
<reference evidence="2 3" key="1">
    <citation type="submission" date="2016-08" db="EMBL/GenBank/DDBJ databases">
        <title>A Parts List for Fungal Cellulosomes Revealed by Comparative Genomics.</title>
        <authorList>
            <consortium name="DOE Joint Genome Institute"/>
            <person name="Haitjema C.H."/>
            <person name="Gilmore S.P."/>
            <person name="Henske J.K."/>
            <person name="Solomon K.V."/>
            <person name="De Groot R."/>
            <person name="Kuo A."/>
            <person name="Mondo S.J."/>
            <person name="Salamov A.A."/>
            <person name="Labutti K."/>
            <person name="Zhao Z."/>
            <person name="Chiniquy J."/>
            <person name="Barry K."/>
            <person name="Brewer H.M."/>
            <person name="Purvine S.O."/>
            <person name="Wright A.T."/>
            <person name="Boxma B."/>
            <person name="Van Alen T."/>
            <person name="Hackstein J.H."/>
            <person name="Baker S.E."/>
            <person name="Grigoriev I.V."/>
            <person name="O'Malley M.A."/>
        </authorList>
    </citation>
    <scope>NUCLEOTIDE SEQUENCE [LARGE SCALE GENOMIC DNA]</scope>
    <source>
        <strain evidence="2 3">S4</strain>
    </source>
</reference>
<keyword evidence="1" id="KW-0472">Membrane</keyword>
<protein>
    <submittedName>
        <fullName evidence="2">Uncharacterized protein</fullName>
    </submittedName>
</protein>
<dbReference type="Proteomes" id="UP000193944">
    <property type="component" value="Unassembled WGS sequence"/>
</dbReference>
<keyword evidence="3" id="KW-1185">Reference proteome</keyword>